<proteinExistence type="predicted"/>
<evidence type="ECO:0000313" key="2">
    <source>
        <dbReference type="Proteomes" id="UP000224213"/>
    </source>
</evidence>
<gene>
    <name evidence="1" type="ORF">SEA_TIMINATOR_39</name>
</gene>
<protein>
    <submittedName>
        <fullName evidence="1">Helix-turn-helix DNA binding domain protein</fullName>
    </submittedName>
</protein>
<reference evidence="1 2" key="1">
    <citation type="submission" date="2017-06" db="EMBL/GenBank/DDBJ databases">
        <authorList>
            <person name="Adair T.L."/>
            <person name="Chang J.P."/>
            <person name="Chiang A."/>
            <person name="Driver Y.D."/>
            <person name="Guynup T.A."/>
            <person name="Hanson B.S."/>
            <person name="Hastings J.L."/>
            <person name="Heimbuch M.D."/>
            <person name="Heller G.S."/>
            <person name="Kim M.J."/>
            <person name="Kowalski T.M."/>
            <person name="Lucas L."/>
            <person name="Mcmillin K.J."/>
            <person name="Mullen W.G."/>
            <person name="Peckinpah A.G."/>
            <person name="Reyes A."/>
            <person name="Sauser-Rojo S.L."/>
            <person name="Schmidt K.I."/>
            <person name="Scott K.A."/>
            <person name="Tateossian T.S."/>
            <person name="Willenborg H.M."/>
            <person name="Wilson K.M."/>
            <person name="Wong W.C."/>
            <person name="Wyatt K.R."/>
            <person name="Young A."/>
            <person name="Klyczek K."/>
            <person name="Garlena R.A."/>
            <person name="Russell D.A."/>
            <person name="Pope W.H."/>
            <person name="Jacobs-Sera D."/>
            <person name="Hendrix R.W."/>
            <person name="Hatfull G.F."/>
        </authorList>
    </citation>
    <scope>NUCLEOTIDE SEQUENCE [LARGE SCALE GENOMIC DNA]</scope>
</reference>
<evidence type="ECO:0000313" key="1">
    <source>
        <dbReference type="EMBL" id="ASR78069.1"/>
    </source>
</evidence>
<dbReference type="Proteomes" id="UP000224213">
    <property type="component" value="Segment"/>
</dbReference>
<sequence length="181" mass="20821">MRRYAKLQMTIWADEDWRNVSHTAQWLYTALISQQGLSACGVRDWKPKLFAALSPTMNRDGVESALEELIAKKYVVLDDETDELLIRSFVRNDEVHTNRNMMISAVKAQRCIVSLRLAAIVVHEMKRLRDEHPDFNCWEHPEIMKTLASKAINVFDEDVPEDADDRFPVAAGGWGNTENPY</sequence>
<name>A0A222Z0P3_9CAUD</name>
<accession>A0A222Z0P3</accession>
<dbReference type="EMBL" id="MF377441">
    <property type="protein sequence ID" value="ASR78069.1"/>
    <property type="molecule type" value="Genomic_DNA"/>
</dbReference>
<organism evidence="1 2">
    <name type="scientific">Arthrobacter phage Timinator</name>
    <dbReference type="NCBI Taxonomy" id="2024006"/>
    <lineage>
        <taxon>Viruses</taxon>
        <taxon>Duplodnaviria</taxon>
        <taxon>Heunggongvirae</taxon>
        <taxon>Uroviricota</taxon>
        <taxon>Caudoviricetes</taxon>
        <taxon>Berryhillviridae</taxon>
        <taxon>Marthavirus</taxon>
        <taxon>Marthavirus barretlemon</taxon>
    </lineage>
</organism>